<feature type="transmembrane region" description="Helical" evidence="1">
    <location>
        <begin position="122"/>
        <end position="146"/>
    </location>
</feature>
<dbReference type="Proteomes" id="UP000285712">
    <property type="component" value="Unassembled WGS sequence"/>
</dbReference>
<accession>A0A3R7EEC0</accession>
<sequence>MTAEPPEPSVPYGFPRWSLLYTIIFCFSFVACISASVTLRRSTKAITSCVCYAMYWYFVCKSIYSFCRIFVLAKSVSEYINGHSTWLRLDEARDVGGFRLLGNETSNDPLIQLEQPPMTVKVALFIGDAALVSSCLWMLVLVLELLRLVAQLIVSSNQGESGRTILESTGEAFYSERFEAVLITAASVQSLVLTAVSFAYGRPGAAIFHVSMCRVFYLNRTGLNLESVECRVVQSPLYKRLKRIL</sequence>
<dbReference type="AlphaFoldDB" id="A0A3R7EEC0"/>
<keyword evidence="1" id="KW-0472">Membrane</keyword>
<protein>
    <submittedName>
        <fullName evidence="2">Uncharacterized protein</fullName>
    </submittedName>
</protein>
<keyword evidence="1" id="KW-1133">Transmembrane helix</keyword>
<keyword evidence="1" id="KW-0812">Transmembrane</keyword>
<evidence type="ECO:0000313" key="4">
    <source>
        <dbReference type="Proteomes" id="UP000285430"/>
    </source>
</evidence>
<reference evidence="4 5" key="1">
    <citation type="submission" date="2018-08" db="EMBL/GenBank/DDBJ databases">
        <title>Aphanomyces genome sequencing and annotation.</title>
        <authorList>
            <person name="Minardi D."/>
            <person name="Oidtmann B."/>
            <person name="Van Der Giezen M."/>
            <person name="Studholme D.J."/>
        </authorList>
    </citation>
    <scope>NUCLEOTIDE SEQUENCE [LARGE SCALE GENOMIC DNA]</scope>
    <source>
        <strain evidence="3 4">Da</strain>
        <strain evidence="2 5">Sv</strain>
    </source>
</reference>
<feature type="transmembrane region" description="Helical" evidence="1">
    <location>
        <begin position="20"/>
        <end position="39"/>
    </location>
</feature>
<evidence type="ECO:0000313" key="2">
    <source>
        <dbReference type="EMBL" id="RHY97286.1"/>
    </source>
</evidence>
<dbReference type="EMBL" id="QUTG01002197">
    <property type="protein sequence ID" value="RHY97286.1"/>
    <property type="molecule type" value="Genomic_DNA"/>
</dbReference>
<proteinExistence type="predicted"/>
<dbReference type="Proteomes" id="UP000285430">
    <property type="component" value="Unassembled WGS sequence"/>
</dbReference>
<evidence type="ECO:0000313" key="5">
    <source>
        <dbReference type="Proteomes" id="UP000285712"/>
    </source>
</evidence>
<feature type="transmembrane region" description="Helical" evidence="1">
    <location>
        <begin position="51"/>
        <end position="71"/>
    </location>
</feature>
<name>A0A3R7EEC0_APHAT</name>
<gene>
    <name evidence="2" type="ORF">DYB35_006186</name>
    <name evidence="3" type="ORF">DYB37_007651</name>
</gene>
<dbReference type="EMBL" id="QUTH01005474">
    <property type="protein sequence ID" value="RHZ09681.1"/>
    <property type="molecule type" value="Genomic_DNA"/>
</dbReference>
<comment type="caution">
    <text evidence="2">The sequence shown here is derived from an EMBL/GenBank/DDBJ whole genome shotgun (WGS) entry which is preliminary data.</text>
</comment>
<evidence type="ECO:0000256" key="1">
    <source>
        <dbReference type="SAM" id="Phobius"/>
    </source>
</evidence>
<evidence type="ECO:0000313" key="3">
    <source>
        <dbReference type="EMBL" id="RHZ09681.1"/>
    </source>
</evidence>
<organism evidence="2 5">
    <name type="scientific">Aphanomyces astaci</name>
    <name type="common">Crayfish plague agent</name>
    <dbReference type="NCBI Taxonomy" id="112090"/>
    <lineage>
        <taxon>Eukaryota</taxon>
        <taxon>Sar</taxon>
        <taxon>Stramenopiles</taxon>
        <taxon>Oomycota</taxon>
        <taxon>Saprolegniomycetes</taxon>
        <taxon>Saprolegniales</taxon>
        <taxon>Verrucalvaceae</taxon>
        <taxon>Aphanomyces</taxon>
    </lineage>
</organism>